<dbReference type="AlphaFoldDB" id="A0A4Y2E9F6"/>
<sequence length="105" mass="11373">MSGITPCTGSVCHSPFRNTAFERGATFLPSSIASLLVLMSCSVMPSEMLLNAAKNVAAFLTSELLNDTLLSEDVTPVNVLFYYHYYYKSPSATSFFAGSMIPIES</sequence>
<accession>A0A4Y2E9F6</accession>
<keyword evidence="4" id="KW-1185">Reference proteome</keyword>
<reference evidence="2 4" key="1">
    <citation type="journal article" date="2019" name="Sci. Rep.">
        <title>Orb-weaving spider Araneus ventricosus genome elucidates the spidroin gene catalogue.</title>
        <authorList>
            <person name="Kono N."/>
            <person name="Nakamura H."/>
            <person name="Ohtoshi R."/>
            <person name="Moran D.A.P."/>
            <person name="Shinohara A."/>
            <person name="Yoshida Y."/>
            <person name="Fujiwara M."/>
            <person name="Mori M."/>
            <person name="Tomita M."/>
            <person name="Arakawa K."/>
        </authorList>
    </citation>
    <scope>NUCLEOTIDE SEQUENCE [LARGE SCALE GENOMIC DNA]</scope>
</reference>
<organism evidence="2 4">
    <name type="scientific">Araneus ventricosus</name>
    <name type="common">Orbweaver spider</name>
    <name type="synonym">Epeira ventricosa</name>
    <dbReference type="NCBI Taxonomy" id="182803"/>
    <lineage>
        <taxon>Eukaryota</taxon>
        <taxon>Metazoa</taxon>
        <taxon>Ecdysozoa</taxon>
        <taxon>Arthropoda</taxon>
        <taxon>Chelicerata</taxon>
        <taxon>Arachnida</taxon>
        <taxon>Araneae</taxon>
        <taxon>Araneomorphae</taxon>
        <taxon>Entelegynae</taxon>
        <taxon>Araneoidea</taxon>
        <taxon>Araneidae</taxon>
        <taxon>Araneus</taxon>
    </lineage>
</organism>
<protein>
    <submittedName>
        <fullName evidence="2">Uncharacterized protein</fullName>
    </submittedName>
</protein>
<dbReference type="EMBL" id="BGPR01091699">
    <property type="protein sequence ID" value="GBM24401.1"/>
    <property type="molecule type" value="Genomic_DNA"/>
</dbReference>
<dbReference type="EMBL" id="BGPR01091695">
    <property type="protein sequence ID" value="GBM24385.1"/>
    <property type="molecule type" value="Genomic_DNA"/>
</dbReference>
<gene>
    <name evidence="3" type="ORF">AVEN_139731_1</name>
    <name evidence="1" type="ORF">AVEN_234746_1</name>
    <name evidence="2" type="ORF">AVEN_83612_1</name>
</gene>
<evidence type="ECO:0000313" key="2">
    <source>
        <dbReference type="EMBL" id="GBM24385.1"/>
    </source>
</evidence>
<comment type="caution">
    <text evidence="2">The sequence shown here is derived from an EMBL/GenBank/DDBJ whole genome shotgun (WGS) entry which is preliminary data.</text>
</comment>
<evidence type="ECO:0000313" key="1">
    <source>
        <dbReference type="EMBL" id="GBM24358.1"/>
    </source>
</evidence>
<evidence type="ECO:0000313" key="4">
    <source>
        <dbReference type="Proteomes" id="UP000499080"/>
    </source>
</evidence>
<name>A0A4Y2E9F6_ARAVE</name>
<evidence type="ECO:0000313" key="3">
    <source>
        <dbReference type="EMBL" id="GBM24401.1"/>
    </source>
</evidence>
<dbReference type="EMBL" id="BGPR01091688">
    <property type="protein sequence ID" value="GBM24358.1"/>
    <property type="molecule type" value="Genomic_DNA"/>
</dbReference>
<proteinExistence type="predicted"/>
<dbReference type="Proteomes" id="UP000499080">
    <property type="component" value="Unassembled WGS sequence"/>
</dbReference>